<dbReference type="GO" id="GO:0016779">
    <property type="term" value="F:nucleotidyltransferase activity"/>
    <property type="evidence" value="ECO:0007669"/>
    <property type="project" value="InterPro"/>
</dbReference>
<feature type="domain" description="Poly A polymerase head" evidence="2">
    <location>
        <begin position="22"/>
        <end position="58"/>
    </location>
</feature>
<protein>
    <recommendedName>
        <fullName evidence="2">Poly A polymerase head domain-containing protein</fullName>
    </recommendedName>
</protein>
<dbReference type="SUPFAM" id="SSF81301">
    <property type="entry name" value="Nucleotidyltransferase"/>
    <property type="match status" value="1"/>
</dbReference>
<dbReference type="InterPro" id="IPR043519">
    <property type="entry name" value="NT_sf"/>
</dbReference>
<proteinExistence type="predicted"/>
<dbReference type="GO" id="GO:0006396">
    <property type="term" value="P:RNA processing"/>
    <property type="evidence" value="ECO:0007669"/>
    <property type="project" value="InterPro"/>
</dbReference>
<dbReference type="InterPro" id="IPR002646">
    <property type="entry name" value="PolA_pol_head_dom"/>
</dbReference>
<organism evidence="3">
    <name type="scientific">marine metagenome</name>
    <dbReference type="NCBI Taxonomy" id="408172"/>
    <lineage>
        <taxon>unclassified sequences</taxon>
        <taxon>metagenomes</taxon>
        <taxon>ecological metagenomes</taxon>
    </lineage>
</organism>
<feature type="non-terminal residue" evidence="3">
    <location>
        <position position="59"/>
    </location>
</feature>
<dbReference type="EMBL" id="UINC01200919">
    <property type="protein sequence ID" value="SVE20027.1"/>
    <property type="molecule type" value="Genomic_DNA"/>
</dbReference>
<evidence type="ECO:0000259" key="2">
    <source>
        <dbReference type="Pfam" id="PF01743"/>
    </source>
</evidence>
<evidence type="ECO:0000256" key="1">
    <source>
        <dbReference type="ARBA" id="ARBA00022679"/>
    </source>
</evidence>
<sequence length="59" mass="6640">MPVMRETAVDIIRHLQSAGHEAYLVGGCVRDELREVTPQDYDIATSAHPDEVEKLFTKT</sequence>
<dbReference type="GO" id="GO:0003723">
    <property type="term" value="F:RNA binding"/>
    <property type="evidence" value="ECO:0007669"/>
    <property type="project" value="InterPro"/>
</dbReference>
<dbReference type="PANTHER" id="PTHR43051">
    <property type="entry name" value="POLYNUCLEOTIDE ADENYLYLTRANSFERASE FAMILY PROTEIN"/>
    <property type="match status" value="1"/>
</dbReference>
<dbReference type="PANTHER" id="PTHR43051:SF1">
    <property type="entry name" value="POLYNUCLEOTIDE ADENYLYLTRANSFERASE FAMILY PROTEIN"/>
    <property type="match status" value="1"/>
</dbReference>
<evidence type="ECO:0000313" key="3">
    <source>
        <dbReference type="EMBL" id="SVE20027.1"/>
    </source>
</evidence>
<dbReference type="InterPro" id="IPR052191">
    <property type="entry name" value="tRNA_ntf/polyA_polymerase_I"/>
</dbReference>
<dbReference type="AlphaFoldDB" id="A0A383BIS2"/>
<gene>
    <name evidence="3" type="ORF">METZ01_LOCUS472881</name>
</gene>
<reference evidence="3" key="1">
    <citation type="submission" date="2018-05" db="EMBL/GenBank/DDBJ databases">
        <authorList>
            <person name="Lanie J.A."/>
            <person name="Ng W.-L."/>
            <person name="Kazmierczak K.M."/>
            <person name="Andrzejewski T.M."/>
            <person name="Davidsen T.M."/>
            <person name="Wayne K.J."/>
            <person name="Tettelin H."/>
            <person name="Glass J.I."/>
            <person name="Rusch D."/>
            <person name="Podicherti R."/>
            <person name="Tsui H.-C.T."/>
            <person name="Winkler M.E."/>
        </authorList>
    </citation>
    <scope>NUCLEOTIDE SEQUENCE</scope>
</reference>
<dbReference type="Gene3D" id="3.30.460.10">
    <property type="entry name" value="Beta Polymerase, domain 2"/>
    <property type="match status" value="1"/>
</dbReference>
<accession>A0A383BIS2</accession>
<dbReference type="Pfam" id="PF01743">
    <property type="entry name" value="PolyA_pol"/>
    <property type="match status" value="1"/>
</dbReference>
<name>A0A383BIS2_9ZZZZ</name>
<keyword evidence="1" id="KW-0808">Transferase</keyword>